<comment type="caution">
    <text evidence="2">The sequence shown here is derived from an EMBL/GenBank/DDBJ whole genome shotgun (WGS) entry which is preliminary data.</text>
</comment>
<evidence type="ECO:0000256" key="1">
    <source>
        <dbReference type="SAM" id="MobiDB-lite"/>
    </source>
</evidence>
<name>A0A059KR04_9BURK</name>
<dbReference type="EMBL" id="AZRA01000010">
    <property type="protein sequence ID" value="KDB53917.1"/>
    <property type="molecule type" value="Genomic_DNA"/>
</dbReference>
<evidence type="ECO:0000313" key="3">
    <source>
        <dbReference type="Proteomes" id="UP000026714"/>
    </source>
</evidence>
<protein>
    <submittedName>
        <fullName evidence="2">Uncharacterized protein</fullName>
    </submittedName>
</protein>
<gene>
    <name evidence="2" type="ORF">X805_04710</name>
</gene>
<proteinExistence type="predicted"/>
<sequence length="116" mass="12853">MIKKPTKPEYVIAAIILILGSIWAYNIHSETEEIKAAANSNEAKQIQPAEVEQPKQKSPLLEAMKKASPASSTEELRSQIDQVIQETAKAEEEKCKATPDPEACIIKIRKQLGLQN</sequence>
<reference evidence="2 3" key="1">
    <citation type="journal article" date="2014" name="FEMS Microbiol. Ecol.">
        <title>Sphaerotilus natans encrusted with nanoball-shaped Fe(III) oxide minerals formed by nitrate-reducing mixotrophic Fe(II) oxidation.</title>
        <authorList>
            <person name="Park S."/>
            <person name="Kim D.H."/>
            <person name="Lee J.H."/>
            <person name="Hur H.G."/>
        </authorList>
    </citation>
    <scope>NUCLEOTIDE SEQUENCE [LARGE SCALE GENOMIC DNA]</scope>
    <source>
        <strain evidence="2 3">DSM 6575</strain>
    </source>
</reference>
<feature type="compositionally biased region" description="Polar residues" evidence="1">
    <location>
        <begin position="69"/>
        <end position="85"/>
    </location>
</feature>
<evidence type="ECO:0000313" key="2">
    <source>
        <dbReference type="EMBL" id="KDB53917.1"/>
    </source>
</evidence>
<feature type="region of interest" description="Disordered" evidence="1">
    <location>
        <begin position="37"/>
        <end position="96"/>
    </location>
</feature>
<accession>A0A059KR04</accession>
<keyword evidence="3" id="KW-1185">Reference proteome</keyword>
<dbReference type="AlphaFoldDB" id="A0A059KR04"/>
<organism evidence="2 3">
    <name type="scientific">Sphaerotilus natans subsp. natans DSM 6575</name>
    <dbReference type="NCBI Taxonomy" id="1286631"/>
    <lineage>
        <taxon>Bacteria</taxon>
        <taxon>Pseudomonadati</taxon>
        <taxon>Pseudomonadota</taxon>
        <taxon>Betaproteobacteria</taxon>
        <taxon>Burkholderiales</taxon>
        <taxon>Sphaerotilaceae</taxon>
        <taxon>Sphaerotilus</taxon>
    </lineage>
</organism>
<dbReference type="Proteomes" id="UP000026714">
    <property type="component" value="Unassembled WGS sequence"/>
</dbReference>